<protein>
    <submittedName>
        <fullName evidence="3">LPS assembly outer membrane protein LptD (Organic solvent tolerance protein OstA)</fullName>
    </submittedName>
</protein>
<dbReference type="PANTHER" id="PTHR30189:SF1">
    <property type="entry name" value="LPS-ASSEMBLY PROTEIN LPTD"/>
    <property type="match status" value="1"/>
</dbReference>
<feature type="chain" id="PRO_5011682499" evidence="1">
    <location>
        <begin position="24"/>
        <end position="884"/>
    </location>
</feature>
<accession>A0A1I6VF85</accession>
<gene>
    <name evidence="3" type="ORF">SAMN05660206_11363</name>
</gene>
<evidence type="ECO:0000313" key="3">
    <source>
        <dbReference type="EMBL" id="SFT12376.1"/>
    </source>
</evidence>
<dbReference type="Proteomes" id="UP000198785">
    <property type="component" value="Unassembled WGS sequence"/>
</dbReference>
<keyword evidence="4" id="KW-1185">Reference proteome</keyword>
<evidence type="ECO:0000256" key="1">
    <source>
        <dbReference type="SAM" id="SignalP"/>
    </source>
</evidence>
<reference evidence="3 4" key="1">
    <citation type="submission" date="2016-10" db="EMBL/GenBank/DDBJ databases">
        <authorList>
            <person name="de Groot N.N."/>
        </authorList>
    </citation>
    <scope>NUCLEOTIDE SEQUENCE [LARGE SCALE GENOMIC DNA]</scope>
    <source>
        <strain evidence="3 4">DSM 22789</strain>
    </source>
</reference>
<name>A0A1I6VF85_9SPHI</name>
<dbReference type="GO" id="GO:0009279">
    <property type="term" value="C:cell outer membrane"/>
    <property type="evidence" value="ECO:0007669"/>
    <property type="project" value="TreeGrafter"/>
</dbReference>
<dbReference type="PANTHER" id="PTHR30189">
    <property type="entry name" value="LPS-ASSEMBLY PROTEIN"/>
    <property type="match status" value="1"/>
</dbReference>
<dbReference type="EMBL" id="FOZZ01000013">
    <property type="protein sequence ID" value="SFT12376.1"/>
    <property type="molecule type" value="Genomic_DNA"/>
</dbReference>
<feature type="domain" description="LPS-assembly protein LptD central" evidence="2">
    <location>
        <begin position="218"/>
        <end position="694"/>
    </location>
</feature>
<dbReference type="Pfam" id="PF19838">
    <property type="entry name" value="LptD_2"/>
    <property type="match status" value="1"/>
</dbReference>
<dbReference type="InterPro" id="IPR050218">
    <property type="entry name" value="LptD"/>
</dbReference>
<feature type="signal peptide" evidence="1">
    <location>
        <begin position="1"/>
        <end position="23"/>
    </location>
</feature>
<keyword evidence="1" id="KW-0732">Signal</keyword>
<proteinExistence type="predicted"/>
<evidence type="ECO:0000259" key="2">
    <source>
        <dbReference type="Pfam" id="PF19838"/>
    </source>
</evidence>
<dbReference type="GO" id="GO:1990351">
    <property type="term" value="C:transporter complex"/>
    <property type="evidence" value="ECO:0007669"/>
    <property type="project" value="TreeGrafter"/>
</dbReference>
<dbReference type="AlphaFoldDB" id="A0A1I6VF85"/>
<dbReference type="STRING" id="683125.SAMN05660206_11363"/>
<dbReference type="InterPro" id="IPR045659">
    <property type="entry name" value="LptD_2"/>
</dbReference>
<organism evidence="3 4">
    <name type="scientific">Sphingobacterium wenxiniae</name>
    <dbReference type="NCBI Taxonomy" id="683125"/>
    <lineage>
        <taxon>Bacteria</taxon>
        <taxon>Pseudomonadati</taxon>
        <taxon>Bacteroidota</taxon>
        <taxon>Sphingobacteriia</taxon>
        <taxon>Sphingobacteriales</taxon>
        <taxon>Sphingobacteriaceae</taxon>
        <taxon>Sphingobacterium</taxon>
    </lineage>
</organism>
<evidence type="ECO:0000313" key="4">
    <source>
        <dbReference type="Proteomes" id="UP000198785"/>
    </source>
</evidence>
<sequence length="884" mass="100150">MKAFARVLCQFLFILLSFSISVAQVVEPSKPTSNNVVDTTLIVNDTTKNHLREVQGQDTVVMTDPDGLETVVTIVANDSSWNQVNKNILHLYRGAKVKYQTFELAADYIRLDRNTNQLFASGVIDHNGEYVGRPVVIFPGETPKTVDSLLYDYKTQEGNTYGIMTEEDGAYIQASVLRKNLYDELSLKSGMYSTCNLPYPHTHFGIRFTKGFLAKNHIIVGPAYLEVENIPIKFIGVPFGFFPKNNKKASGLLFPSFGEDATRGFAVRDMGWYLTFNDYWDSEIRASLYSKGSWEASVRTNYVVNYKYSGGFNIRYASTKSGVEGTSNYGTNKDFNVTWNHTQRQEANPGTSFSASVNFGTGSYFRNTGFNQNNSMQDIVRNNMSSSIAYGKVFADGKVNFTTNLSHRQDMASGRVDLELPSFSLNVSTFNPFDSKKRVGEQKWYQRITVGYSLQGRNTITAGDSVLFKKETLNNFTNGFQHSIPVSLSLNAFKYFQFNTSVNYTERWYLQSIRKGLENRLNGFEEVRDTVQGFRRAYDYSVSSGLSTKIYGMYPKMGKVEAIRHVVTPSVNLNYRPDFSAARYGFYREYTNMDGLIQKYSVFENGIYGGPGAGKSMGIGFSVDNNIEAKVRNSKDTTGKEAFKKIPIIQGLTFSGNYNFMADSLKLSTINFSGRTSLFNQKINLNFNGTFDPYTINENGVRVDRFAIKDGTLARLTNFGLSFDYSLNPSANKSRSDNLDSLRNRMPNMTSEQAEALSRISTDPNAFVDFNIPWNLNGAFSMNYSKVWDNTDRVMRNQITATVNVNGDFNVTPKWKVQFNTGYDLRQKALSLTRFSIYRDLHCWDMSVGWTPFGQYQSYNITIRAKASILQDLKLTKRESHYRY</sequence>